<reference evidence="1" key="1">
    <citation type="journal article" date="2021" name="Open Biol.">
        <title>Shared evolutionary footprints suggest mitochondrial oxidative damage underlies multiple complex I losses in fungi.</title>
        <authorList>
            <person name="Schikora-Tamarit M.A."/>
            <person name="Marcet-Houben M."/>
            <person name="Nosek J."/>
            <person name="Gabaldon T."/>
        </authorList>
    </citation>
    <scope>NUCLEOTIDE SEQUENCE</scope>
    <source>
        <strain evidence="1">CBS2887</strain>
    </source>
</reference>
<evidence type="ECO:0000313" key="2">
    <source>
        <dbReference type="Proteomes" id="UP000774326"/>
    </source>
</evidence>
<dbReference type="AlphaFoldDB" id="A0A9P8TLP8"/>
<accession>A0A9P8TLP8</accession>
<protein>
    <submittedName>
        <fullName evidence="1">Uncharacterized protein</fullName>
    </submittedName>
</protein>
<organism evidence="1 2">
    <name type="scientific">Wickerhamomyces pijperi</name>
    <name type="common">Yeast</name>
    <name type="synonym">Pichia pijperi</name>
    <dbReference type="NCBI Taxonomy" id="599730"/>
    <lineage>
        <taxon>Eukaryota</taxon>
        <taxon>Fungi</taxon>
        <taxon>Dikarya</taxon>
        <taxon>Ascomycota</taxon>
        <taxon>Saccharomycotina</taxon>
        <taxon>Saccharomycetes</taxon>
        <taxon>Phaffomycetales</taxon>
        <taxon>Wickerhamomycetaceae</taxon>
        <taxon>Wickerhamomyces</taxon>
    </lineage>
</organism>
<evidence type="ECO:0000313" key="1">
    <source>
        <dbReference type="EMBL" id="KAH3682911.1"/>
    </source>
</evidence>
<dbReference type="EMBL" id="JAEUBG010003359">
    <property type="protein sequence ID" value="KAH3682911.1"/>
    <property type="molecule type" value="Genomic_DNA"/>
</dbReference>
<sequence length="87" mass="9767">MLGSELPGTAGLLEASRVLNACKLDGLLWVAEYHWLTFSNTFGVQYLSFTQGGRNSKEAEMTPCETCLLFWDLSEEPKLPDEMDDFT</sequence>
<keyword evidence="2" id="KW-1185">Reference proteome</keyword>
<gene>
    <name evidence="1" type="ORF">WICPIJ_006126</name>
</gene>
<name>A0A9P8TLP8_WICPI</name>
<comment type="caution">
    <text evidence="1">The sequence shown here is derived from an EMBL/GenBank/DDBJ whole genome shotgun (WGS) entry which is preliminary data.</text>
</comment>
<reference evidence="1" key="2">
    <citation type="submission" date="2021-01" db="EMBL/GenBank/DDBJ databases">
        <authorList>
            <person name="Schikora-Tamarit M.A."/>
        </authorList>
    </citation>
    <scope>NUCLEOTIDE SEQUENCE</scope>
    <source>
        <strain evidence="1">CBS2887</strain>
    </source>
</reference>
<dbReference type="Proteomes" id="UP000774326">
    <property type="component" value="Unassembled WGS sequence"/>
</dbReference>
<proteinExistence type="predicted"/>